<evidence type="ECO:0000313" key="6">
    <source>
        <dbReference type="EMBL" id="KAF2089302.1"/>
    </source>
</evidence>
<keyword evidence="4" id="KW-0342">GTP-binding</keyword>
<feature type="non-terminal residue" evidence="6">
    <location>
        <position position="1"/>
    </location>
</feature>
<proteinExistence type="predicted"/>
<dbReference type="Proteomes" id="UP000799776">
    <property type="component" value="Unassembled WGS sequence"/>
</dbReference>
<name>A0A6A5YBQ4_9PEZI</name>
<dbReference type="GO" id="GO:0005739">
    <property type="term" value="C:mitochondrion"/>
    <property type="evidence" value="ECO:0007669"/>
    <property type="project" value="TreeGrafter"/>
</dbReference>
<reference evidence="6" key="1">
    <citation type="journal article" date="2020" name="Stud. Mycol.">
        <title>101 Dothideomycetes genomes: a test case for predicting lifestyles and emergence of pathogens.</title>
        <authorList>
            <person name="Haridas S."/>
            <person name="Albert R."/>
            <person name="Binder M."/>
            <person name="Bloem J."/>
            <person name="Labutti K."/>
            <person name="Salamov A."/>
            <person name="Andreopoulos B."/>
            <person name="Baker S."/>
            <person name="Barry K."/>
            <person name="Bills G."/>
            <person name="Bluhm B."/>
            <person name="Cannon C."/>
            <person name="Castanera R."/>
            <person name="Culley D."/>
            <person name="Daum C."/>
            <person name="Ezra D."/>
            <person name="Gonzalez J."/>
            <person name="Henrissat B."/>
            <person name="Kuo A."/>
            <person name="Liang C."/>
            <person name="Lipzen A."/>
            <person name="Lutzoni F."/>
            <person name="Magnuson J."/>
            <person name="Mondo S."/>
            <person name="Nolan M."/>
            <person name="Ohm R."/>
            <person name="Pangilinan J."/>
            <person name="Park H.-J."/>
            <person name="Ramirez L."/>
            <person name="Alfaro M."/>
            <person name="Sun H."/>
            <person name="Tritt A."/>
            <person name="Yoshinaga Y."/>
            <person name="Zwiers L.-H."/>
            <person name="Turgeon B."/>
            <person name="Goodwin S."/>
            <person name="Spatafora J."/>
            <person name="Crous P."/>
            <person name="Grigoriev I."/>
        </authorList>
    </citation>
    <scope>NUCLEOTIDE SEQUENCE</scope>
    <source>
        <strain evidence="6">CBS 121410</strain>
    </source>
</reference>
<keyword evidence="7" id="KW-1185">Reference proteome</keyword>
<feature type="domain" description="EngB-type G" evidence="5">
    <location>
        <begin position="37"/>
        <end position="214"/>
    </location>
</feature>
<protein>
    <recommendedName>
        <fullName evidence="5">EngB-type G domain-containing protein</fullName>
    </recommendedName>
</protein>
<evidence type="ECO:0000259" key="5">
    <source>
        <dbReference type="PROSITE" id="PS51706"/>
    </source>
</evidence>
<dbReference type="InterPro" id="IPR030393">
    <property type="entry name" value="G_ENGB_dom"/>
</dbReference>
<keyword evidence="3" id="KW-0460">Magnesium</keyword>
<evidence type="ECO:0000256" key="1">
    <source>
        <dbReference type="ARBA" id="ARBA00022723"/>
    </source>
</evidence>
<dbReference type="Pfam" id="PF01926">
    <property type="entry name" value="MMR_HSR1"/>
    <property type="match status" value="1"/>
</dbReference>
<dbReference type="InterPro" id="IPR006073">
    <property type="entry name" value="GTP-bd"/>
</dbReference>
<dbReference type="EMBL" id="ML978714">
    <property type="protein sequence ID" value="KAF2089302.1"/>
    <property type="molecule type" value="Genomic_DNA"/>
</dbReference>
<evidence type="ECO:0000313" key="7">
    <source>
        <dbReference type="Proteomes" id="UP000799776"/>
    </source>
</evidence>
<dbReference type="InterPro" id="IPR027417">
    <property type="entry name" value="P-loop_NTPase"/>
</dbReference>
<keyword evidence="2" id="KW-0547">Nucleotide-binding</keyword>
<dbReference type="GO" id="GO:0005525">
    <property type="term" value="F:GTP binding"/>
    <property type="evidence" value="ECO:0007669"/>
    <property type="project" value="UniProtKB-KW"/>
</dbReference>
<dbReference type="Gene3D" id="3.40.50.300">
    <property type="entry name" value="P-loop containing nucleotide triphosphate hydrolases"/>
    <property type="match status" value="1"/>
</dbReference>
<dbReference type="AlphaFoldDB" id="A0A6A5YBQ4"/>
<dbReference type="PROSITE" id="PS51706">
    <property type="entry name" value="G_ENGB"/>
    <property type="match status" value="1"/>
</dbReference>
<dbReference type="InterPro" id="IPR052279">
    <property type="entry name" value="EngB_GTPase"/>
</dbReference>
<evidence type="ECO:0000256" key="4">
    <source>
        <dbReference type="ARBA" id="ARBA00023134"/>
    </source>
</evidence>
<sequence length="253" mass="27662">TTPPTPEDLSESRKFFTSKKQLLLFHCEKFFEFPRHQVPEIAILGRSNCGKSSFINALTGASDGQSGAAHTSKKAGKTKYLQCYAVGPRAKRWVGKAERGAQIILVDTPGFGFGSAAEQGVAMMKYLTRRKNLRMTYLLLQLEHGIKEHDWAVLDLLQGNGVPHSIILSKIDQRLWSGNGSSFETLDAKVSDLKEESAALVKEIRKRAKDSGKESVMTGDVFACSSRRSLGMSASDGPIGIEGIRWAMLQAAG</sequence>
<dbReference type="GO" id="GO:0046872">
    <property type="term" value="F:metal ion binding"/>
    <property type="evidence" value="ECO:0007669"/>
    <property type="project" value="UniProtKB-KW"/>
</dbReference>
<feature type="non-terminal residue" evidence="6">
    <location>
        <position position="253"/>
    </location>
</feature>
<accession>A0A6A5YBQ4</accession>
<evidence type="ECO:0000256" key="2">
    <source>
        <dbReference type="ARBA" id="ARBA00022741"/>
    </source>
</evidence>
<evidence type="ECO:0000256" key="3">
    <source>
        <dbReference type="ARBA" id="ARBA00022842"/>
    </source>
</evidence>
<organism evidence="6 7">
    <name type="scientific">Saccharata proteae CBS 121410</name>
    <dbReference type="NCBI Taxonomy" id="1314787"/>
    <lineage>
        <taxon>Eukaryota</taxon>
        <taxon>Fungi</taxon>
        <taxon>Dikarya</taxon>
        <taxon>Ascomycota</taxon>
        <taxon>Pezizomycotina</taxon>
        <taxon>Dothideomycetes</taxon>
        <taxon>Dothideomycetes incertae sedis</taxon>
        <taxon>Botryosphaeriales</taxon>
        <taxon>Saccharataceae</taxon>
        <taxon>Saccharata</taxon>
    </lineage>
</organism>
<dbReference type="PANTHER" id="PTHR46498:SF1">
    <property type="entry name" value="GTP-BINDING PROTEIN 8"/>
    <property type="match status" value="1"/>
</dbReference>
<gene>
    <name evidence="6" type="ORF">K490DRAFT_5173</name>
</gene>
<dbReference type="SUPFAM" id="SSF52540">
    <property type="entry name" value="P-loop containing nucleoside triphosphate hydrolases"/>
    <property type="match status" value="1"/>
</dbReference>
<dbReference type="PRINTS" id="PR00326">
    <property type="entry name" value="GTP1OBG"/>
</dbReference>
<keyword evidence="1" id="KW-0479">Metal-binding</keyword>
<dbReference type="OrthoDB" id="391988at2759"/>
<dbReference type="PANTHER" id="PTHR46498">
    <property type="entry name" value="GTP-BINDING PROTEIN 8"/>
    <property type="match status" value="1"/>
</dbReference>